<name>A0A812YTV7_9DINO</name>
<dbReference type="EMBL" id="CAJNJA010043668">
    <property type="protein sequence ID" value="CAE7795736.1"/>
    <property type="molecule type" value="Genomic_DNA"/>
</dbReference>
<sequence length="105" mass="11345">MAFGRHFRAVILLGPGFAAELDCWTDGITRGQCCNAIFGPGGNSHCWDGASFTFDSCCGEFYEPRDCTAFVTHFSFSVVGNFGWSQPASAGEAWARCARAMDLEA</sequence>
<dbReference type="Proteomes" id="UP000601435">
    <property type="component" value="Unassembled WGS sequence"/>
</dbReference>
<keyword evidence="1" id="KW-0732">Signal</keyword>
<dbReference type="AlphaFoldDB" id="A0A812YTV7"/>
<evidence type="ECO:0000256" key="1">
    <source>
        <dbReference type="SAM" id="SignalP"/>
    </source>
</evidence>
<evidence type="ECO:0000313" key="3">
    <source>
        <dbReference type="Proteomes" id="UP000601435"/>
    </source>
</evidence>
<accession>A0A812YTV7</accession>
<keyword evidence="3" id="KW-1185">Reference proteome</keyword>
<reference evidence="2" key="1">
    <citation type="submission" date="2021-02" db="EMBL/GenBank/DDBJ databases">
        <authorList>
            <person name="Dougan E. K."/>
            <person name="Rhodes N."/>
            <person name="Thang M."/>
            <person name="Chan C."/>
        </authorList>
    </citation>
    <scope>NUCLEOTIDE SEQUENCE</scope>
</reference>
<dbReference type="OrthoDB" id="406820at2759"/>
<comment type="caution">
    <text evidence="2">The sequence shown here is derived from an EMBL/GenBank/DDBJ whole genome shotgun (WGS) entry which is preliminary data.</text>
</comment>
<evidence type="ECO:0000313" key="2">
    <source>
        <dbReference type="EMBL" id="CAE7795736.1"/>
    </source>
</evidence>
<feature type="non-terminal residue" evidence="2">
    <location>
        <position position="105"/>
    </location>
</feature>
<organism evidence="2 3">
    <name type="scientific">Symbiodinium necroappetens</name>
    <dbReference type="NCBI Taxonomy" id="1628268"/>
    <lineage>
        <taxon>Eukaryota</taxon>
        <taxon>Sar</taxon>
        <taxon>Alveolata</taxon>
        <taxon>Dinophyceae</taxon>
        <taxon>Suessiales</taxon>
        <taxon>Symbiodiniaceae</taxon>
        <taxon>Symbiodinium</taxon>
    </lineage>
</organism>
<feature type="chain" id="PRO_5032530807" evidence="1">
    <location>
        <begin position="19"/>
        <end position="105"/>
    </location>
</feature>
<gene>
    <name evidence="2" type="ORF">SNEC2469_LOCUS23422</name>
</gene>
<feature type="signal peptide" evidence="1">
    <location>
        <begin position="1"/>
        <end position="18"/>
    </location>
</feature>
<proteinExistence type="predicted"/>
<protein>
    <submittedName>
        <fullName evidence="2">Uncharacterized protein</fullName>
    </submittedName>
</protein>